<feature type="compositionally biased region" description="Basic and acidic residues" evidence="1">
    <location>
        <begin position="274"/>
        <end position="288"/>
    </location>
</feature>
<organism evidence="2 3">
    <name type="scientific">Blattamonas nauphoetae</name>
    <dbReference type="NCBI Taxonomy" id="2049346"/>
    <lineage>
        <taxon>Eukaryota</taxon>
        <taxon>Metamonada</taxon>
        <taxon>Preaxostyla</taxon>
        <taxon>Oxymonadida</taxon>
        <taxon>Blattamonas</taxon>
    </lineage>
</organism>
<reference evidence="2 3" key="1">
    <citation type="journal article" date="2022" name="bioRxiv">
        <title>Genomics of Preaxostyla Flagellates Illuminates Evolutionary Transitions and the Path Towards Mitochondrial Loss.</title>
        <authorList>
            <person name="Novak L.V.F."/>
            <person name="Treitli S.C."/>
            <person name="Pyrih J."/>
            <person name="Halakuc P."/>
            <person name="Pipaliya S.V."/>
            <person name="Vacek V."/>
            <person name="Brzon O."/>
            <person name="Soukal P."/>
            <person name="Eme L."/>
            <person name="Dacks J.B."/>
            <person name="Karnkowska A."/>
            <person name="Elias M."/>
            <person name="Hampl V."/>
        </authorList>
    </citation>
    <scope>NUCLEOTIDE SEQUENCE [LARGE SCALE GENOMIC DNA]</scope>
    <source>
        <strain evidence="2">NAU3</strain>
        <tissue evidence="2">Gut</tissue>
    </source>
</reference>
<feature type="compositionally biased region" description="Low complexity" evidence="1">
    <location>
        <begin position="13"/>
        <end position="22"/>
    </location>
</feature>
<feature type="compositionally biased region" description="Basic and acidic residues" evidence="1">
    <location>
        <begin position="23"/>
        <end position="43"/>
    </location>
</feature>
<feature type="compositionally biased region" description="Basic and acidic residues" evidence="1">
    <location>
        <begin position="1"/>
        <end position="12"/>
    </location>
</feature>
<gene>
    <name evidence="2" type="ORF">BLNAU_15719</name>
</gene>
<feature type="compositionally biased region" description="Basic and acidic residues" evidence="1">
    <location>
        <begin position="297"/>
        <end position="311"/>
    </location>
</feature>
<keyword evidence="3" id="KW-1185">Reference proteome</keyword>
<sequence length="375" mass="41717">MGHPIHQHEHDSSVSGTGTSVSGDERSDLHHDARSEDSDRKDFNDVNRQLMGRESSEPAQPLTILGVLVTVCDMFSLLLRGVLQEQHSLLTRAIEALFCIHRSSRSSRRWWDGSTTKRWHITCILPSTHFCGRKLGTQLVADHASAQRSADCTILSTITSTQTAFSQSELSLDWYYDTLSDVQDTLGDVIEEQTKESEEMTVQIEKLGKMLLSVDKKLEEKPDDTELLGLKEQMPKLSSSFAKLHSNVNRQCLNALEMLNAENVEIQDLVNQKAEDAETKPTAEHPQDASDANDSQTPKRLDSEHSSKDTSAEPESGPAPQHLSRLHSASFSSWIWDAHDPPACERGFAWLIFKPVLAVCIVGESEVIVADFGSE</sequence>
<protein>
    <submittedName>
        <fullName evidence="2">Uncharacterized protein</fullName>
    </submittedName>
</protein>
<dbReference type="Proteomes" id="UP001281761">
    <property type="component" value="Unassembled WGS sequence"/>
</dbReference>
<evidence type="ECO:0000313" key="2">
    <source>
        <dbReference type="EMBL" id="KAK2949339.1"/>
    </source>
</evidence>
<evidence type="ECO:0000313" key="3">
    <source>
        <dbReference type="Proteomes" id="UP001281761"/>
    </source>
</evidence>
<proteinExistence type="predicted"/>
<feature type="region of interest" description="Disordered" evidence="1">
    <location>
        <begin position="1"/>
        <end position="43"/>
    </location>
</feature>
<dbReference type="EMBL" id="JARBJD010000158">
    <property type="protein sequence ID" value="KAK2949339.1"/>
    <property type="molecule type" value="Genomic_DNA"/>
</dbReference>
<accession>A0ABQ9XCE2</accession>
<feature type="region of interest" description="Disordered" evidence="1">
    <location>
        <begin position="274"/>
        <end position="324"/>
    </location>
</feature>
<name>A0ABQ9XCE2_9EUKA</name>
<evidence type="ECO:0000256" key="1">
    <source>
        <dbReference type="SAM" id="MobiDB-lite"/>
    </source>
</evidence>
<comment type="caution">
    <text evidence="2">The sequence shown here is derived from an EMBL/GenBank/DDBJ whole genome shotgun (WGS) entry which is preliminary data.</text>
</comment>